<dbReference type="PANTHER" id="PTHR42829">
    <property type="entry name" value="NADH-UBIQUINONE OXIDOREDUCTASE CHAIN 5"/>
    <property type="match status" value="1"/>
</dbReference>
<feature type="transmembrane region" description="Helical" evidence="7">
    <location>
        <begin position="157"/>
        <end position="176"/>
    </location>
</feature>
<comment type="function">
    <text evidence="7">Part of an energy-coupled inorganic carbon pump.</text>
</comment>
<reference evidence="11" key="1">
    <citation type="journal article" date="2022" name="G3 (Bethesda)">
        <title>Unveiling the complete genome sequence of Alicyclobacillus acidoterrestris DSM 3922T, a taint-producing strain.</title>
        <authorList>
            <person name="Leonardo I.C."/>
            <person name="Barreto Crespo M.T."/>
            <person name="Gaspar F.B."/>
        </authorList>
    </citation>
    <scope>NUCLEOTIDE SEQUENCE [LARGE SCALE GENOMIC DNA]</scope>
    <source>
        <strain evidence="11">DSM 3922</strain>
    </source>
</reference>
<dbReference type="AlphaFoldDB" id="T0C917"/>
<gene>
    <name evidence="7" type="primary">dabB</name>
    <name evidence="10" type="ORF">K1I37_20440</name>
</gene>
<feature type="transmembrane region" description="Helical" evidence="7">
    <location>
        <begin position="404"/>
        <end position="427"/>
    </location>
</feature>
<dbReference type="OrthoDB" id="9807568at2"/>
<dbReference type="HAMAP" id="MF_00862">
    <property type="entry name" value="DabB"/>
    <property type="match status" value="1"/>
</dbReference>
<dbReference type="PANTHER" id="PTHR42829:SF1">
    <property type="entry name" value="INORGANIC CARBON TRANSPORTER SUBUNIT DABB-RELATED"/>
    <property type="match status" value="1"/>
</dbReference>
<dbReference type="RefSeq" id="WP_021295141.1">
    <property type="nucleotide sequence ID" value="NZ_AURB01000046.1"/>
</dbReference>
<feature type="transmembrane region" description="Helical" evidence="7">
    <location>
        <begin position="290"/>
        <end position="315"/>
    </location>
</feature>
<sequence length="501" mass="54660">MLVTAFFLSLTILMFSAAVILHPRVSLGFVRIHVGISVLPPLIALLNLVTTSTNRIFGPWHLDPLAWLTTLFVLTIGSVVQRYSIRQLLGDRNYRGYFTLLTLTTCSASLAWLSNDLRLLLVCWGATLLGLTMLIGLNREWRIARTAAVRTGRLFVLSWMVLAIAMTWLALVTGHWQFSLALVKGNIAQLGSWERVGIPLLLVIAVAILAAQYPFQRWLLDSVVAPTPVSAVMHAGVVNAGGIILTRFAPVFTGDLAQILLIVIASISVLLGTGTILVQVDYKRQLVGSTIAQMGFMLIQCALGAYLAAIIHAVLHGLFKSALFLQAGSAVHHNEPADATTTPKPSLLLRFAGPVLGLFVGIGFWRMVEGRGFDMISALLLGWSVAFAWSHLVTLGLGRIGRTVGIVLLAGSLIVFGLILAIFYVLLHGTVPQAIQPHPFAVCLVLFVLLTSSVIGAWLSRHPSSTFFSVVYLWLVRLGEPHRDSVESHPKYLATRLYSRR</sequence>
<organism evidence="10 11">
    <name type="scientific">Alicyclobacillus acidoterrestris (strain ATCC 49025 / DSM 3922 / CIP 106132 / NCIMB 13137 / GD3B)</name>
    <dbReference type="NCBI Taxonomy" id="1356854"/>
    <lineage>
        <taxon>Bacteria</taxon>
        <taxon>Bacillati</taxon>
        <taxon>Bacillota</taxon>
        <taxon>Bacilli</taxon>
        <taxon>Bacillales</taxon>
        <taxon>Alicyclobacillaceae</taxon>
        <taxon>Alicyclobacillus</taxon>
    </lineage>
</organism>
<dbReference type="KEGG" id="aaco:K1I37_20440"/>
<dbReference type="GO" id="GO:0042773">
    <property type="term" value="P:ATP synthesis coupled electron transport"/>
    <property type="evidence" value="ECO:0007669"/>
    <property type="project" value="InterPro"/>
</dbReference>
<evidence type="ECO:0000256" key="6">
    <source>
        <dbReference type="ARBA" id="ARBA00023136"/>
    </source>
</evidence>
<evidence type="ECO:0000256" key="7">
    <source>
        <dbReference type="HAMAP-Rule" id="MF_00862"/>
    </source>
</evidence>
<dbReference type="GO" id="GO:0003954">
    <property type="term" value="F:NADH dehydrogenase activity"/>
    <property type="evidence" value="ECO:0007669"/>
    <property type="project" value="TreeGrafter"/>
</dbReference>
<accession>T0C917</accession>
<dbReference type="InterPro" id="IPR001750">
    <property type="entry name" value="ND/Mrp_TM"/>
</dbReference>
<dbReference type="PRINTS" id="PR01434">
    <property type="entry name" value="NADHDHGNASE5"/>
</dbReference>
<dbReference type="eggNOG" id="COG1009">
    <property type="taxonomic scope" value="Bacteria"/>
</dbReference>
<evidence type="ECO:0000259" key="9">
    <source>
        <dbReference type="Pfam" id="PF00361"/>
    </source>
</evidence>
<keyword evidence="10" id="KW-0560">Oxidoreductase</keyword>
<evidence type="ECO:0000256" key="3">
    <source>
        <dbReference type="ARBA" id="ARBA00022475"/>
    </source>
</evidence>
<dbReference type="GO" id="GO:0005886">
    <property type="term" value="C:plasma membrane"/>
    <property type="evidence" value="ECO:0007669"/>
    <property type="project" value="UniProtKB-SubCell"/>
</dbReference>
<evidence type="ECO:0000313" key="10">
    <source>
        <dbReference type="EMBL" id="UNO48921.1"/>
    </source>
</evidence>
<evidence type="ECO:0000256" key="1">
    <source>
        <dbReference type="ARBA" id="ARBA00004651"/>
    </source>
</evidence>
<feature type="transmembrane region" description="Helical" evidence="7">
    <location>
        <begin position="65"/>
        <end position="85"/>
    </location>
</feature>
<dbReference type="GO" id="GO:0008137">
    <property type="term" value="F:NADH dehydrogenase (ubiquinone) activity"/>
    <property type="evidence" value="ECO:0007669"/>
    <property type="project" value="InterPro"/>
</dbReference>
<comment type="subunit">
    <text evidence="7">Forms a complex with DabA.</text>
</comment>
<evidence type="ECO:0000313" key="11">
    <source>
        <dbReference type="Proteomes" id="UP000829401"/>
    </source>
</evidence>
<keyword evidence="3 7" id="KW-1003">Cell membrane</keyword>
<feature type="transmembrane region" description="Helical" evidence="7">
    <location>
        <begin position="227"/>
        <end position="250"/>
    </location>
</feature>
<evidence type="ECO:0000256" key="5">
    <source>
        <dbReference type="ARBA" id="ARBA00022989"/>
    </source>
</evidence>
<keyword evidence="11" id="KW-1185">Reference proteome</keyword>
<accession>A0A9E7CYB4</accession>
<keyword evidence="6 7" id="KW-0472">Membrane</keyword>
<evidence type="ECO:0000256" key="4">
    <source>
        <dbReference type="ARBA" id="ARBA00022692"/>
    </source>
</evidence>
<dbReference type="Proteomes" id="UP000829401">
    <property type="component" value="Chromosome"/>
</dbReference>
<keyword evidence="5 7" id="KW-1133">Transmembrane helix</keyword>
<feature type="transmembrane region" description="Helical" evidence="7">
    <location>
        <begin position="256"/>
        <end position="278"/>
    </location>
</feature>
<dbReference type="GO" id="GO:0015990">
    <property type="term" value="P:electron transport coupled proton transport"/>
    <property type="evidence" value="ECO:0007669"/>
    <property type="project" value="TreeGrafter"/>
</dbReference>
<dbReference type="NCBIfam" id="NF006373">
    <property type="entry name" value="PRK08601.1"/>
    <property type="match status" value="1"/>
</dbReference>
<comment type="subcellular location">
    <subcellularLocation>
        <location evidence="1 7">Cell membrane</location>
        <topology evidence="1 7">Multi-pass membrane protein</topology>
    </subcellularLocation>
    <subcellularLocation>
        <location evidence="8">Membrane</location>
        <topology evidence="8">Multi-pass membrane protein</topology>
    </subcellularLocation>
</comment>
<feature type="domain" description="NADH:quinone oxidoreductase/Mrp antiporter transmembrane" evidence="9">
    <location>
        <begin position="114"/>
        <end position="396"/>
    </location>
</feature>
<evidence type="ECO:0000256" key="8">
    <source>
        <dbReference type="RuleBase" id="RU000320"/>
    </source>
</evidence>
<name>T0C917_ALIAG</name>
<comment type="similarity">
    <text evidence="7">Belongs to the inorganic carbon transporter (TC 9.A.2) DabB family.</text>
</comment>
<dbReference type="EMBL" id="CP080467">
    <property type="protein sequence ID" value="UNO48921.1"/>
    <property type="molecule type" value="Genomic_DNA"/>
</dbReference>
<feature type="transmembrane region" description="Helical" evidence="7">
    <location>
        <begin position="97"/>
        <end position="113"/>
    </location>
</feature>
<proteinExistence type="inferred from homology"/>
<feature type="transmembrane region" description="Helical" evidence="7">
    <location>
        <begin position="196"/>
        <end position="215"/>
    </location>
</feature>
<dbReference type="STRING" id="1356854.N007_02485"/>
<dbReference type="InterPro" id="IPR003945">
    <property type="entry name" value="NU5C-like"/>
</dbReference>
<evidence type="ECO:0000256" key="2">
    <source>
        <dbReference type="ARBA" id="ARBA00022448"/>
    </source>
</evidence>
<keyword evidence="2 7" id="KW-0813">Transport</keyword>
<feature type="transmembrane region" description="Helical" evidence="7">
    <location>
        <begin position="119"/>
        <end position="137"/>
    </location>
</feature>
<feature type="transmembrane region" description="Helical" evidence="7">
    <location>
        <begin position="347"/>
        <end position="365"/>
    </location>
</feature>
<feature type="transmembrane region" description="Helical" evidence="7">
    <location>
        <begin position="439"/>
        <end position="459"/>
    </location>
</feature>
<dbReference type="InterPro" id="IPR046396">
    <property type="entry name" value="Transporter_DabB"/>
</dbReference>
<dbReference type="Pfam" id="PF00361">
    <property type="entry name" value="Proton_antipo_M"/>
    <property type="match status" value="1"/>
</dbReference>
<keyword evidence="4 7" id="KW-0812">Transmembrane</keyword>
<feature type="transmembrane region" description="Helical" evidence="7">
    <location>
        <begin position="372"/>
        <end position="392"/>
    </location>
</feature>
<protein>
    <recommendedName>
        <fullName evidence="7">Probable inorganic carbon transporter subunit DabB</fullName>
    </recommendedName>
</protein>